<dbReference type="PANTHER" id="PTHR32309:SF13">
    <property type="entry name" value="FERRIC ENTEROBACTIN TRANSPORT PROTEIN FEPE"/>
    <property type="match status" value="1"/>
</dbReference>
<dbReference type="PANTHER" id="PTHR32309">
    <property type="entry name" value="TYROSINE-PROTEIN KINASE"/>
    <property type="match status" value="1"/>
</dbReference>
<keyword evidence="4 8" id="KW-0812">Transmembrane</keyword>
<proteinExistence type="inferred from homology"/>
<sequence length="249" mass="28046">MELKLMIQMLRKRLWMIVAFVVLCSAGAGLYSKYMMTPEYEATSTLIVNKMNVDQGGGRGLDLNEINSNIMLINSYKVIITSASIMDKVVKQNPDLQVTSTELMDKLQVITVQNSQVITLKVRDESYQRAMKVVNAVSQVFQDEIPRIMKVDNITILDNAKPQSNPVPVSPKLKMNMALAFAISFLIVVGIVLLLEYLDDTVKNEYDVERYLELTTLGAIRKMKKSDLKTRSSARTKKQAGEKYAPLSQ</sequence>
<feature type="domain" description="Polysaccharide chain length determinant N-terminal" evidence="9">
    <location>
        <begin position="2"/>
        <end position="92"/>
    </location>
</feature>
<evidence type="ECO:0000256" key="6">
    <source>
        <dbReference type="ARBA" id="ARBA00023136"/>
    </source>
</evidence>
<evidence type="ECO:0000256" key="7">
    <source>
        <dbReference type="SAM" id="MobiDB-lite"/>
    </source>
</evidence>
<evidence type="ECO:0000256" key="1">
    <source>
        <dbReference type="ARBA" id="ARBA00004651"/>
    </source>
</evidence>
<name>A0A7X3LFI7_9BACL</name>
<evidence type="ECO:0000259" key="9">
    <source>
        <dbReference type="Pfam" id="PF02706"/>
    </source>
</evidence>
<evidence type="ECO:0000256" key="8">
    <source>
        <dbReference type="SAM" id="Phobius"/>
    </source>
</evidence>
<dbReference type="RefSeq" id="WP_160497177.1">
    <property type="nucleotide sequence ID" value="NZ_WUBI01000001.1"/>
</dbReference>
<dbReference type="AlphaFoldDB" id="A0A7X3LFI7"/>
<keyword evidence="6 8" id="KW-0472">Membrane</keyword>
<dbReference type="GO" id="GO:0004713">
    <property type="term" value="F:protein tyrosine kinase activity"/>
    <property type="evidence" value="ECO:0007669"/>
    <property type="project" value="TreeGrafter"/>
</dbReference>
<dbReference type="Pfam" id="PF02706">
    <property type="entry name" value="Wzz"/>
    <property type="match status" value="1"/>
</dbReference>
<evidence type="ECO:0000256" key="5">
    <source>
        <dbReference type="ARBA" id="ARBA00022989"/>
    </source>
</evidence>
<evidence type="ECO:0000313" key="10">
    <source>
        <dbReference type="EMBL" id="MWV43701.1"/>
    </source>
</evidence>
<evidence type="ECO:0000256" key="4">
    <source>
        <dbReference type="ARBA" id="ARBA00022692"/>
    </source>
</evidence>
<comment type="subcellular location">
    <subcellularLocation>
        <location evidence="1">Cell membrane</location>
        <topology evidence="1">Multi-pass membrane protein</topology>
    </subcellularLocation>
</comment>
<keyword evidence="3" id="KW-1003">Cell membrane</keyword>
<protein>
    <submittedName>
        <fullName evidence="10">Lipopolysaccharide biosynthesis protein</fullName>
    </submittedName>
</protein>
<evidence type="ECO:0000256" key="3">
    <source>
        <dbReference type="ARBA" id="ARBA00022475"/>
    </source>
</evidence>
<organism evidence="10 11">
    <name type="scientific">Paenibacillus dendrobii</name>
    <dbReference type="NCBI Taxonomy" id="2691084"/>
    <lineage>
        <taxon>Bacteria</taxon>
        <taxon>Bacillati</taxon>
        <taxon>Bacillota</taxon>
        <taxon>Bacilli</taxon>
        <taxon>Bacillales</taxon>
        <taxon>Paenibacillaceae</taxon>
        <taxon>Paenibacillus</taxon>
    </lineage>
</organism>
<comment type="similarity">
    <text evidence="2">Belongs to the CpsC/CapA family.</text>
</comment>
<feature type="region of interest" description="Disordered" evidence="7">
    <location>
        <begin position="226"/>
        <end position="249"/>
    </location>
</feature>
<dbReference type="EMBL" id="WUBI01000001">
    <property type="protein sequence ID" value="MWV43701.1"/>
    <property type="molecule type" value="Genomic_DNA"/>
</dbReference>
<reference evidence="10 11" key="1">
    <citation type="submission" date="2019-12" db="EMBL/GenBank/DDBJ databases">
        <title>Paenibacillus sp. nov., an endophytic bacterium isolated from the stem of Dendrobium.</title>
        <authorList>
            <person name="Zhao R."/>
        </authorList>
    </citation>
    <scope>NUCLEOTIDE SEQUENCE [LARGE SCALE GENOMIC DNA]</scope>
    <source>
        <strain evidence="10 11">HJL G12</strain>
    </source>
</reference>
<dbReference type="GO" id="GO:0005886">
    <property type="term" value="C:plasma membrane"/>
    <property type="evidence" value="ECO:0007669"/>
    <property type="project" value="UniProtKB-SubCell"/>
</dbReference>
<evidence type="ECO:0000313" key="11">
    <source>
        <dbReference type="Proteomes" id="UP000460318"/>
    </source>
</evidence>
<comment type="caution">
    <text evidence="10">The sequence shown here is derived from an EMBL/GenBank/DDBJ whole genome shotgun (WGS) entry which is preliminary data.</text>
</comment>
<dbReference type="Proteomes" id="UP000460318">
    <property type="component" value="Unassembled WGS sequence"/>
</dbReference>
<dbReference type="InterPro" id="IPR003856">
    <property type="entry name" value="LPS_length_determ_N"/>
</dbReference>
<accession>A0A7X3LFI7</accession>
<keyword evidence="11" id="KW-1185">Reference proteome</keyword>
<dbReference type="InterPro" id="IPR050445">
    <property type="entry name" value="Bact_polysacc_biosynth/exp"/>
</dbReference>
<evidence type="ECO:0000256" key="2">
    <source>
        <dbReference type="ARBA" id="ARBA00006683"/>
    </source>
</evidence>
<feature type="transmembrane region" description="Helical" evidence="8">
    <location>
        <begin position="175"/>
        <end position="195"/>
    </location>
</feature>
<gene>
    <name evidence="10" type="ORF">GRF59_08630</name>
</gene>
<keyword evidence="5 8" id="KW-1133">Transmembrane helix</keyword>